<dbReference type="CDD" id="cd00082">
    <property type="entry name" value="HisKA"/>
    <property type="match status" value="1"/>
</dbReference>
<evidence type="ECO:0000313" key="6">
    <source>
        <dbReference type="Proteomes" id="UP000190341"/>
    </source>
</evidence>
<dbReference type="SUPFAM" id="SSF47384">
    <property type="entry name" value="Homodimeric domain of signal transducing histidine kinase"/>
    <property type="match status" value="1"/>
</dbReference>
<dbReference type="PANTHER" id="PTHR43065">
    <property type="entry name" value="SENSOR HISTIDINE KINASE"/>
    <property type="match status" value="1"/>
</dbReference>
<keyword evidence="5" id="KW-0808">Transferase</keyword>
<keyword evidence="3" id="KW-0597">Phosphoprotein</keyword>
<dbReference type="Proteomes" id="UP000190341">
    <property type="component" value="Unassembled WGS sequence"/>
</dbReference>
<dbReference type="InterPro" id="IPR003661">
    <property type="entry name" value="HisK_dim/P_dom"/>
</dbReference>
<dbReference type="GO" id="GO:0000155">
    <property type="term" value="F:phosphorelay sensor kinase activity"/>
    <property type="evidence" value="ECO:0007669"/>
    <property type="project" value="InterPro"/>
</dbReference>
<keyword evidence="6" id="KW-1185">Reference proteome</keyword>
<evidence type="ECO:0000256" key="1">
    <source>
        <dbReference type="ARBA" id="ARBA00000085"/>
    </source>
</evidence>
<dbReference type="SMART" id="SM00387">
    <property type="entry name" value="HATPase_c"/>
    <property type="match status" value="1"/>
</dbReference>
<dbReference type="InterPro" id="IPR004358">
    <property type="entry name" value="Sig_transdc_His_kin-like_C"/>
</dbReference>
<dbReference type="InterPro" id="IPR003594">
    <property type="entry name" value="HATPase_dom"/>
</dbReference>
<dbReference type="PROSITE" id="PS50109">
    <property type="entry name" value="HIS_KIN"/>
    <property type="match status" value="1"/>
</dbReference>
<protein>
    <recommendedName>
        <fullName evidence="2">histidine kinase</fullName>
        <ecNumber evidence="2">2.7.13.3</ecNumber>
    </recommendedName>
</protein>
<dbReference type="EMBL" id="FUZV01000002">
    <property type="protein sequence ID" value="SKC80529.1"/>
    <property type="molecule type" value="Genomic_DNA"/>
</dbReference>
<proteinExistence type="predicted"/>
<dbReference type="Gene3D" id="3.30.565.10">
    <property type="entry name" value="Histidine kinase-like ATPase, C-terminal domain"/>
    <property type="match status" value="1"/>
</dbReference>
<dbReference type="PRINTS" id="PR00344">
    <property type="entry name" value="BCTRLSENSOR"/>
</dbReference>
<comment type="catalytic activity">
    <reaction evidence="1">
        <text>ATP + protein L-histidine = ADP + protein N-phospho-L-histidine.</text>
        <dbReference type="EC" id="2.7.13.3"/>
    </reaction>
</comment>
<evidence type="ECO:0000256" key="2">
    <source>
        <dbReference type="ARBA" id="ARBA00012438"/>
    </source>
</evidence>
<organism evidence="5 6">
    <name type="scientific">Pseudoxanthomonas indica</name>
    <dbReference type="NCBI Taxonomy" id="428993"/>
    <lineage>
        <taxon>Bacteria</taxon>
        <taxon>Pseudomonadati</taxon>
        <taxon>Pseudomonadota</taxon>
        <taxon>Gammaproteobacteria</taxon>
        <taxon>Lysobacterales</taxon>
        <taxon>Lysobacteraceae</taxon>
        <taxon>Pseudoxanthomonas</taxon>
    </lineage>
</organism>
<keyword evidence="5" id="KW-0418">Kinase</keyword>
<reference evidence="5 6" key="1">
    <citation type="submission" date="2017-02" db="EMBL/GenBank/DDBJ databases">
        <authorList>
            <person name="Peterson S.W."/>
        </authorList>
    </citation>
    <scope>NUCLEOTIDE SEQUENCE [LARGE SCALE GENOMIC DNA]</scope>
    <source>
        <strain evidence="5 6">P15</strain>
    </source>
</reference>
<accession>A0A1T5LY41</accession>
<sequence>MSSPSATRGSGDTPSFVDIQALSELMDDGVLLCRGEDRPLHANASALALIKVANETAALHALLALVPAEARRAARATGRWSGELAFEDGRILQLRVYHHHAAADEGYLLALFHDISEGHARQQELQRRHAQLRQTLIRLAGTQEQLVQSEKMASIGQLAAGVAHEINNPIGYVHSNLGSLQEYLHSLFALIEMYERSLRAPDPKALLPEIDDMRSRFDIDFISSDLPQLMAESREGIERVTQIVRSLKDFSYSGRDDSWKLADLHHGLDSTINIIWNELKYKITLEKQYGKLPLVQCLPSELNQVFMNILLNAGHAIEERGHITVSTGLSGEEVWIEIADTGSGIPENILQNIFDPFFTTKPVGSGTGLGLSISYGIVKKHNGRIEVSSVMGEGSVFRITLPVRQPAKEQ</sequence>
<dbReference type="PANTHER" id="PTHR43065:SF50">
    <property type="entry name" value="HISTIDINE KINASE"/>
    <property type="match status" value="1"/>
</dbReference>
<evidence type="ECO:0000259" key="4">
    <source>
        <dbReference type="PROSITE" id="PS50109"/>
    </source>
</evidence>
<dbReference type="InterPro" id="IPR005467">
    <property type="entry name" value="His_kinase_dom"/>
</dbReference>
<dbReference type="InterPro" id="IPR036097">
    <property type="entry name" value="HisK_dim/P_sf"/>
</dbReference>
<dbReference type="SUPFAM" id="SSF55874">
    <property type="entry name" value="ATPase domain of HSP90 chaperone/DNA topoisomerase II/histidine kinase"/>
    <property type="match status" value="1"/>
</dbReference>
<feature type="domain" description="Histidine kinase" evidence="4">
    <location>
        <begin position="161"/>
        <end position="405"/>
    </location>
</feature>
<dbReference type="EC" id="2.7.13.3" evidence="2"/>
<dbReference type="Pfam" id="PF02518">
    <property type="entry name" value="HATPase_c"/>
    <property type="match status" value="1"/>
</dbReference>
<gene>
    <name evidence="5" type="ORF">SAMN06296058_3334</name>
</gene>
<name>A0A1T5LY41_9GAMM</name>
<evidence type="ECO:0000313" key="5">
    <source>
        <dbReference type="EMBL" id="SKC80529.1"/>
    </source>
</evidence>
<dbReference type="InterPro" id="IPR036890">
    <property type="entry name" value="HATPase_C_sf"/>
</dbReference>
<dbReference type="STRING" id="428993.SAMN06296058_3334"/>
<dbReference type="AlphaFoldDB" id="A0A1T5LY41"/>
<dbReference type="Gene3D" id="1.10.287.130">
    <property type="match status" value="1"/>
</dbReference>
<evidence type="ECO:0000256" key="3">
    <source>
        <dbReference type="ARBA" id="ARBA00022553"/>
    </source>
</evidence>